<sequence length="781" mass="82980">MAKARAAKAARDDAPRLSLKNLPIGESGLRIILLVIAGAIGIAAAGYVAIGLNGLRAEPIGVNLVDERAALATRLAGILRKAGDELEQRSNDRYFLADVAAGEFEEAAQRLGSGWDKVVGTSVEAARVEATVASAGDDADYTRLALVAAASVSGEIESAPLGSRGSLHVGIARRIDQDGRPIAVAVAELPMSVLTDHIRSLSIGGALIELKVGQEILFTYGNEALRPTATPLAVPDSPFALNLAMPKSMTGTSPLASVGIGAALAVLAVMVAGFARRVTLETPDFGVPTFAETLAAEAAEAAAQKAESAPRPAAKKEEAAKSSLRVDRSIFRAYDIRGVVGKSLDTGIAKLIGQAIGSTLREQGLREIVVGRDGRLSGPDLSKALIEGLRSTGCDVVDIGLAPTPVVYFASYQLGTGSCVAVTGSHNPPDYNGFKIVLGGETLSGDAITALYERISENRLHSDQPGGLQEQAMGRDYVDRISSDVQLERRMKVVVDCGNGVAGAVAPEVLEAIGAAADGLYCEVDGEFPNHHPDPSDPHNLADLITSVKRTGAELGLAFDGDGDRLGVVTRSGKIIYPDRVLMLFAQDVLSRNPGAAVIYDVKCTGHLSGQILRHGGSPIMWKTGHSLIKAKMRETAAELAGEMSGHFFFKERWYGFDDGIYAAARLLEILATDDRDPDEIFAELPDSVSTPELKVEMEEGEHYAFMERFREKARFEGAKVFTIDGVRADWSDGWGLVRCSNTTPCLVLRFDGDSEQALARIQETYREQLLAVDPKLKLPF</sequence>
<keyword evidence="7" id="KW-0479">Metal-binding</keyword>
<dbReference type="InterPro" id="IPR005844">
    <property type="entry name" value="A-D-PHexomutase_a/b/a-I"/>
</dbReference>
<dbReference type="SUPFAM" id="SSF55957">
    <property type="entry name" value="Phosphoglucomutase, C-terminal domain"/>
    <property type="match status" value="1"/>
</dbReference>
<comment type="caution">
    <text evidence="15">The sequence shown here is derived from an EMBL/GenBank/DDBJ whole genome shotgun (WGS) entry which is preliminary data.</text>
</comment>
<dbReference type="Proteomes" id="UP001431449">
    <property type="component" value="Unassembled WGS sequence"/>
</dbReference>
<comment type="catalytic activity">
    <reaction evidence="1">
        <text>alpha-D-mannose 1-phosphate = D-mannose 6-phosphate</text>
        <dbReference type="Rhea" id="RHEA:11140"/>
        <dbReference type="ChEBI" id="CHEBI:58409"/>
        <dbReference type="ChEBI" id="CHEBI:58735"/>
        <dbReference type="EC" id="5.4.2.8"/>
    </reaction>
</comment>
<dbReference type="PANTHER" id="PTHR43771">
    <property type="entry name" value="PHOSPHOMANNOMUTASE"/>
    <property type="match status" value="1"/>
</dbReference>
<dbReference type="InterPro" id="IPR005841">
    <property type="entry name" value="Alpha-D-phosphohexomutase_SF"/>
</dbReference>
<organism evidence="15 16">
    <name type="scientific">Pseudomarimonas salicorniae</name>
    <dbReference type="NCBI Taxonomy" id="2933270"/>
    <lineage>
        <taxon>Bacteria</taxon>
        <taxon>Pseudomonadati</taxon>
        <taxon>Pseudomonadota</taxon>
        <taxon>Gammaproteobacteria</taxon>
        <taxon>Lysobacterales</taxon>
        <taxon>Lysobacteraceae</taxon>
        <taxon>Pseudomarimonas</taxon>
    </lineage>
</organism>
<keyword evidence="10" id="KW-1133">Transmembrane helix</keyword>
<keyword evidence="8" id="KW-0460">Magnesium</keyword>
<keyword evidence="16" id="KW-1185">Reference proteome</keyword>
<accession>A0ABT0GDD2</accession>
<evidence type="ECO:0000256" key="3">
    <source>
        <dbReference type="ARBA" id="ARBA00004699"/>
    </source>
</evidence>
<name>A0ABT0GDD2_9GAMM</name>
<dbReference type="RefSeq" id="WP_248204731.1">
    <property type="nucleotide sequence ID" value="NZ_JALNMH010000001.1"/>
</dbReference>
<dbReference type="EC" id="5.4.2.8" evidence="5"/>
<evidence type="ECO:0000259" key="13">
    <source>
        <dbReference type="Pfam" id="PF02879"/>
    </source>
</evidence>
<evidence type="ECO:0000256" key="1">
    <source>
        <dbReference type="ARBA" id="ARBA00000586"/>
    </source>
</evidence>
<evidence type="ECO:0000256" key="6">
    <source>
        <dbReference type="ARBA" id="ARBA00022553"/>
    </source>
</evidence>
<dbReference type="InterPro" id="IPR005846">
    <property type="entry name" value="A-D-PHexomutase_a/b/a-III"/>
</dbReference>
<keyword evidence="10" id="KW-0472">Membrane</keyword>
<dbReference type="PRINTS" id="PR00509">
    <property type="entry name" value="PGMPMM"/>
</dbReference>
<dbReference type="CDD" id="cd03089">
    <property type="entry name" value="PMM_PGM"/>
    <property type="match status" value="1"/>
</dbReference>
<dbReference type="Pfam" id="PF02878">
    <property type="entry name" value="PGM_PMM_I"/>
    <property type="match status" value="1"/>
</dbReference>
<dbReference type="PANTHER" id="PTHR43771:SF2">
    <property type="entry name" value="PHOSPHOMANNOMUTASE_PHOSPHOGLUCOMUTASE"/>
    <property type="match status" value="1"/>
</dbReference>
<dbReference type="Pfam" id="PF00408">
    <property type="entry name" value="PGM_PMM_IV"/>
    <property type="match status" value="1"/>
</dbReference>
<evidence type="ECO:0000256" key="8">
    <source>
        <dbReference type="ARBA" id="ARBA00022842"/>
    </source>
</evidence>
<reference evidence="15" key="1">
    <citation type="submission" date="2022-04" db="EMBL/GenBank/DDBJ databases">
        <title>Lysobacter sp. CAU 1642 isolated from sea sand.</title>
        <authorList>
            <person name="Kim W."/>
        </authorList>
    </citation>
    <scope>NUCLEOTIDE SEQUENCE</scope>
    <source>
        <strain evidence="15">CAU 1642</strain>
    </source>
</reference>
<evidence type="ECO:0000256" key="7">
    <source>
        <dbReference type="ARBA" id="ARBA00022723"/>
    </source>
</evidence>
<feature type="domain" description="Alpha-D-phosphohexomutase C-terminal" evidence="11">
    <location>
        <begin position="693"/>
        <end position="767"/>
    </location>
</feature>
<feature type="domain" description="Alpha-D-phosphohexomutase alpha/beta/alpha" evidence="13">
    <location>
        <begin position="476"/>
        <end position="573"/>
    </location>
</feature>
<keyword evidence="6" id="KW-0597">Phosphoprotein</keyword>
<dbReference type="Gene3D" id="3.30.310.50">
    <property type="entry name" value="Alpha-D-phosphohexomutase, C-terminal domain"/>
    <property type="match status" value="1"/>
</dbReference>
<evidence type="ECO:0000256" key="2">
    <source>
        <dbReference type="ARBA" id="ARBA00001946"/>
    </source>
</evidence>
<dbReference type="Gene3D" id="3.40.120.10">
    <property type="entry name" value="Alpha-D-Glucose-1,6-Bisphosphate, subunit A, domain 3"/>
    <property type="match status" value="3"/>
</dbReference>
<evidence type="ECO:0000259" key="11">
    <source>
        <dbReference type="Pfam" id="PF00408"/>
    </source>
</evidence>
<dbReference type="Pfam" id="PF02880">
    <property type="entry name" value="PGM_PMM_III"/>
    <property type="match status" value="1"/>
</dbReference>
<proteinExistence type="inferred from homology"/>
<gene>
    <name evidence="15" type="ORF">M0G41_02515</name>
</gene>
<feature type="transmembrane region" description="Helical" evidence="10">
    <location>
        <begin position="29"/>
        <end position="50"/>
    </location>
</feature>
<evidence type="ECO:0000259" key="12">
    <source>
        <dbReference type="Pfam" id="PF02878"/>
    </source>
</evidence>
<dbReference type="EMBL" id="JALNMH010000001">
    <property type="protein sequence ID" value="MCK7592538.1"/>
    <property type="molecule type" value="Genomic_DNA"/>
</dbReference>
<feature type="domain" description="Alpha-D-phosphohexomutase alpha/beta/alpha" evidence="14">
    <location>
        <begin position="578"/>
        <end position="687"/>
    </location>
</feature>
<dbReference type="Pfam" id="PF02879">
    <property type="entry name" value="PGM_PMM_II"/>
    <property type="match status" value="1"/>
</dbReference>
<evidence type="ECO:0000256" key="9">
    <source>
        <dbReference type="ARBA" id="ARBA00023235"/>
    </source>
</evidence>
<evidence type="ECO:0000256" key="5">
    <source>
        <dbReference type="ARBA" id="ARBA00012730"/>
    </source>
</evidence>
<keyword evidence="10" id="KW-0812">Transmembrane</keyword>
<comment type="cofactor">
    <cofactor evidence="2">
        <name>Mg(2+)</name>
        <dbReference type="ChEBI" id="CHEBI:18420"/>
    </cofactor>
</comment>
<feature type="domain" description="Alpha-D-phosphohexomutase alpha/beta/alpha" evidence="12">
    <location>
        <begin position="329"/>
        <end position="458"/>
    </location>
</feature>
<keyword evidence="9" id="KW-0413">Isomerase</keyword>
<evidence type="ECO:0000259" key="14">
    <source>
        <dbReference type="Pfam" id="PF02880"/>
    </source>
</evidence>
<evidence type="ECO:0000313" key="16">
    <source>
        <dbReference type="Proteomes" id="UP001431449"/>
    </source>
</evidence>
<dbReference type="InterPro" id="IPR005845">
    <property type="entry name" value="A-D-PHexomutase_a/b/a-II"/>
</dbReference>
<evidence type="ECO:0000256" key="4">
    <source>
        <dbReference type="ARBA" id="ARBA00010231"/>
    </source>
</evidence>
<dbReference type="InterPro" id="IPR016055">
    <property type="entry name" value="A-D-PHexomutase_a/b/a-I/II/III"/>
</dbReference>
<comment type="pathway">
    <text evidence="3">Nucleotide-sugar biosynthesis; GDP-alpha-D-mannose biosynthesis; alpha-D-mannose 1-phosphate from D-fructose 6-phosphate: step 2/2.</text>
</comment>
<dbReference type="InterPro" id="IPR005843">
    <property type="entry name" value="A-D-PHexomutase_C"/>
</dbReference>
<dbReference type="InterPro" id="IPR036900">
    <property type="entry name" value="A-D-PHexomutase_C_sf"/>
</dbReference>
<protein>
    <recommendedName>
        <fullName evidence="5">phosphomannomutase</fullName>
        <ecNumber evidence="5">5.4.2.8</ecNumber>
    </recommendedName>
</protein>
<evidence type="ECO:0000256" key="10">
    <source>
        <dbReference type="SAM" id="Phobius"/>
    </source>
</evidence>
<evidence type="ECO:0000313" key="15">
    <source>
        <dbReference type="EMBL" id="MCK7592538.1"/>
    </source>
</evidence>
<dbReference type="SUPFAM" id="SSF53738">
    <property type="entry name" value="Phosphoglucomutase, first 3 domains"/>
    <property type="match status" value="3"/>
</dbReference>
<comment type="similarity">
    <text evidence="4">Belongs to the phosphohexose mutase family.</text>
</comment>